<name>A0A8S9SAQ9_BRACR</name>
<dbReference type="AlphaFoldDB" id="A0A8S9SAQ9"/>
<proteinExistence type="predicted"/>
<accession>A0A8S9SAQ9</accession>
<comment type="caution">
    <text evidence="1">The sequence shown here is derived from an EMBL/GenBank/DDBJ whole genome shotgun (WGS) entry which is preliminary data.</text>
</comment>
<evidence type="ECO:0000313" key="1">
    <source>
        <dbReference type="EMBL" id="KAF3598398.1"/>
    </source>
</evidence>
<protein>
    <submittedName>
        <fullName evidence="1">Uncharacterized protein</fullName>
    </submittedName>
</protein>
<evidence type="ECO:0000313" key="2">
    <source>
        <dbReference type="Proteomes" id="UP000712600"/>
    </source>
</evidence>
<dbReference type="EMBL" id="QGKX02000004">
    <property type="protein sequence ID" value="KAF3598398.1"/>
    <property type="molecule type" value="Genomic_DNA"/>
</dbReference>
<organism evidence="1 2">
    <name type="scientific">Brassica cretica</name>
    <name type="common">Mustard</name>
    <dbReference type="NCBI Taxonomy" id="69181"/>
    <lineage>
        <taxon>Eukaryota</taxon>
        <taxon>Viridiplantae</taxon>
        <taxon>Streptophyta</taxon>
        <taxon>Embryophyta</taxon>
        <taxon>Tracheophyta</taxon>
        <taxon>Spermatophyta</taxon>
        <taxon>Magnoliopsida</taxon>
        <taxon>eudicotyledons</taxon>
        <taxon>Gunneridae</taxon>
        <taxon>Pentapetalae</taxon>
        <taxon>rosids</taxon>
        <taxon>malvids</taxon>
        <taxon>Brassicales</taxon>
        <taxon>Brassicaceae</taxon>
        <taxon>Brassiceae</taxon>
        <taxon>Brassica</taxon>
    </lineage>
</organism>
<gene>
    <name evidence="1" type="ORF">F2Q69_00035835</name>
</gene>
<dbReference type="Proteomes" id="UP000712600">
    <property type="component" value="Unassembled WGS sequence"/>
</dbReference>
<reference evidence="1" key="1">
    <citation type="submission" date="2019-12" db="EMBL/GenBank/DDBJ databases">
        <title>Genome sequencing and annotation of Brassica cretica.</title>
        <authorList>
            <person name="Studholme D.J."/>
            <person name="Sarris P."/>
        </authorList>
    </citation>
    <scope>NUCLEOTIDE SEQUENCE</scope>
    <source>
        <strain evidence="1">PFS-109/04</strain>
        <tissue evidence="1">Leaf</tissue>
    </source>
</reference>
<sequence length="74" mass="7729">MAAQISGRWFRDATTRVSLSPSSGVTTAPVMTSMILVVAGDGGDEDGGDQGMDLRCTEMTQGFDHSGGDSCGRW</sequence>